<evidence type="ECO:0000256" key="18">
    <source>
        <dbReference type="PROSITE-ProRule" id="PRU00500"/>
    </source>
</evidence>
<feature type="domain" description="Thyroglobulin type-1" evidence="23">
    <location>
        <begin position="290"/>
        <end position="349"/>
    </location>
</feature>
<dbReference type="InterPro" id="IPR006207">
    <property type="entry name" value="Cys_knot_C"/>
</dbReference>
<sequence>MYLYYHLVLLSGFSFTLGKISEYQLESEVGSQCEQLRAIGAAKQQIHIPQCLEDGRFRHVQCDRLGECWCVNGDGTEIPGSRQNTTVHCLTSCQLQRQRALLSQDTNLVPRCMESGEYQPVQCDGALGQCWCVDLEGMEIYGTRENGRPSKCPGVCQVRERRLLHGVGEPSPPQCSDDGAFLPVQCKLINTTDMMVFDLLNTFNRFPEIFQTFSGFRNAFPELSSYCYCANSQGRELPSTGLELLLSDVYDTAFTNLDVGNSFSQSNMYRILQRRYLAVQLALSGHFRCPTPCESERSANSQASNVFVPSCDTNGNYLPTQCQAGGQCWCVDSDGKEIFGTRQYRVPRCRAGAKDCRSERRQALSRLFYGPAGYFSRNNVFSTPLANTEKTFSPVVPCSLEFQELLAKSGLSGFFLESELLNVEEILAEIVQGLFPTGALALKALSLTTNPKRLQENLFGGKILKNAGNFNFTGTVGARGTLRFSQVFSQIGLIQNGEDLLQLAMLFSDDSTSINLEQEVSDSYGRFVNIKRNRDLIKLIVRLLESEQFFTTLQQTITLLKAEDNTQLGPIFRSVFQNDICSAAATPSSLYVPQCTEDGQYQEIQCQGVECWCVDSSGLEVVDSRSSRSRPRCPSQCEKERRMAIEVKSSMSAGSEVFIPKCEKDGEYVSLQCLGKNCFCMDHTGARHNTLSSGGSLQCPTVCQSTAAQIFMNTVTSILARPTSISQLSDVYIPRCTSDGSWHQIQCDGPPEQAFLFYNKWRQFNNAGKQLPVSELLNILQEYRSKTEAMASFRGFLIALFQARHQKVFPFLARFDRFSELPSEILEGDAQAIFEKSVFLNPLSLWRLLRGDFSQYPGLISDFSAPLGHFNLRQCWCVDQKGVMIPDTKVPVNQLPKCPGPCSVVRDKAEKFVAEAERLISLSNNSQIPMGYSFLLAEGVKLSPDELRNSVTSGFKFSDILLSNTNSALHIAAYSTLQFYWQSRIFTSGRDSQSLLFGYQPYSPQCDAFGQWLPSQCHPSTGHCWCVDKAGGYITGSLTARSVQILQCNLRQTTCQRSQVKSSMSAWSKATSDLTVSYSPSCEEKKLASKREKGIGYDPQCVEDSQMFTPLQCDEVYCWCVSESGREIPSTRSFRSARTPSCDTPQCPLVFGISLSHGAVLCSYDSMAGKQRQRCEVLCDQGYVNALPAEAFLCDPVNRTWLGEAPLAYSCQNSVLSSQVMLNKMMALISNESFQSIFVLEHTTAFSSPAFFSCFSGFRLIPDSSGCVICPAGLFSSGGGCIACPHGSYQSEAGKELCLPCGPGTSTAALGAFSPSHCLSKCQQSKLNCTKNGDFLLAQKHFLSGKWLCVTLEGEELSWTSADDLITAEECKILAKFKAVSVSSLLLDSLDAVVLQSIPFFQPLESQTRKCVLSCAKDDSCQYVAVFHEGAQTFCDLYSTNTTNVECKTSQETKGFLGNEAAETFQALSCSLKVKVGDKPNLTVLRKKGHEFNTFGIKSFKRVNFRKVNSGAYRMLAFKSSGASLDDVHHFCAHTCSQESCCDGFILNQNVFSGGSIICGLLSFPGVLQCSEQDWDVSAIASSNRTCGAGLKYNKHQNGFTFEFGGQNFIITDAAVPASNKNKTNYQDTIISFQQVYLWTESDMSTRPKTVGACGGLALLEVSITNLSDSVKENFEILDTTDIKNNSGKETPRQQYWVFKHQFTAAEAQLWCLKRCMEEEFCHVSDLRDEGSEYFICLLYPDTRVCGAYDKPLRQACSLALPQDLQTAYQKKVNLTGSVKSFYSRVPFRKMVSYSVRYRVDVLDKSITKGFFNCERRCDEDPCCRGIGYVQDTETSGVQCLILNSLGIQTCGENQRTEWRVQDCSPSKVQTEVYPFGWYEKPVNQWTKSPGICPSFTLRPPSKVVNLKNWKLLGASYVMVDSSISAFDIVHISRDIADDLDRVRDWCLADCEEKPSCSAVSVDSRESSVRCFMYPDTQICLPTLSGQQCVVLIKESAQFVYIKTIFEKLLTLVTIPGHGTLLGKSELKLIGADSKSVTSFLGVPYALPPTNDMRFRPPQPANWTGTWNATYARPACLQPGDIDNSSSSEDCLYLNIFVPSNMKQPTSVLVFFHNPGSSLLDGSYLAALGNIIVVTANFRMAAFGFLSTGFSNLSGNYGLQDQATVLGWVQENIALFGGDPTKVTVGADRNGADIASLHLSSSLASPLFHQALLMGGSLFSPATVISRQKAREQAVSLGLELGCSSLDPAQLLICLRQKSAESINAAQTKLLAVSGPLQAWSPVVDGVVVREEPSAALRSGRFHRVPLMLGSSTEDGLISRAKNIKNFEQLQGRADSKTAFYEALSNSLGGDDANIFVKEAATWFYSLQHAPTPSGYSVFSRALNNATRDLFIICPSVEMASFWASNTRSAVYMYHLPQDMAHTSVDSLLPLDVQYVFGLPHVPEMQDHFTSTDRTLSLQIMSYIANFVKSGNPNLPLSVSGASFSKLLPPWPQFLPHPNGQNYKELSPSLSNHKNLQTLQCSFWSQYVPALSSSTGKFFSTNSDAKNEPSEAPNNDDEVAPDVDPAGNRWTSSDLDLFNRTQYCKWPCKCPKISPICPLGVSLLTDGCDCCKACAKQLGETCNERDTCDYHKGLYCDYSADKPRYEKGVCAYLVGTGCEYNGVIYRNGQSFQPSCKYRCLCVNGAIGCVPLCTESLPPRVWCQLPKLVKIPGRCCEQWICNEPRKTRRTIPRHAVEVSLNNNEIWHNNCITQTTPWSPCSKTCGRGVSLRLSNDNTQCAMEQESRLCNLRPCDVDITKHFRPGKKCLNIYREREFQNFTISGCISKKPYWPKYCGVCSDERCCIPYKSKTIEVEFECPNGAVFTWKYMWINACFCNLSCRNPNDIFADLKPYYDHNEIMN</sequence>
<feature type="disulfide bond" evidence="18">
    <location>
        <begin position="613"/>
        <end position="633"/>
    </location>
</feature>
<dbReference type="InterPro" id="IPR001007">
    <property type="entry name" value="VWF_dom"/>
</dbReference>
<dbReference type="Gene3D" id="2.20.100.10">
    <property type="entry name" value="Thrombospondin type-1 (TSP1) repeat"/>
    <property type="match status" value="1"/>
</dbReference>
<dbReference type="PROSITE" id="PS51162">
    <property type="entry name" value="THYROGLOBULIN_1_2"/>
    <property type="match status" value="8"/>
</dbReference>
<dbReference type="Gene3D" id="3.40.50.1820">
    <property type="entry name" value="alpha/beta hydrolase"/>
    <property type="match status" value="1"/>
</dbReference>
<evidence type="ECO:0000256" key="7">
    <source>
        <dbReference type="ARBA" id="ARBA00022641"/>
    </source>
</evidence>
<dbReference type="PROSITE" id="PS00484">
    <property type="entry name" value="THYROGLOBULIN_1_1"/>
    <property type="match status" value="4"/>
</dbReference>
<accession>A0A556TPZ2</accession>
<evidence type="ECO:0000256" key="9">
    <source>
        <dbReference type="ARBA" id="ARBA00022702"/>
    </source>
</evidence>
<dbReference type="GO" id="GO:0042446">
    <property type="term" value="P:hormone biosynthetic process"/>
    <property type="evidence" value="ECO:0007669"/>
    <property type="project" value="UniProtKB-KW"/>
</dbReference>
<dbReference type="InterPro" id="IPR000716">
    <property type="entry name" value="Thyroglobulin_1"/>
</dbReference>
<evidence type="ECO:0000256" key="11">
    <source>
        <dbReference type="ARBA" id="ARBA00022737"/>
    </source>
</evidence>
<evidence type="ECO:0000259" key="21">
    <source>
        <dbReference type="PROSITE" id="PS01225"/>
    </source>
</evidence>
<dbReference type="Proteomes" id="UP000319801">
    <property type="component" value="Unassembled WGS sequence"/>
</dbReference>
<evidence type="ECO:0000256" key="20">
    <source>
        <dbReference type="SAM" id="SignalP"/>
    </source>
</evidence>
<dbReference type="Pfam" id="PF19035">
    <property type="entry name" value="TSP1_CCN"/>
    <property type="match status" value="1"/>
</dbReference>
<evidence type="ECO:0000256" key="8">
    <source>
        <dbReference type="ARBA" id="ARBA00022653"/>
    </source>
</evidence>
<feature type="chain" id="PRO_5021786320" description="Thyroglobulin" evidence="20">
    <location>
        <begin position="19"/>
        <end position="2900"/>
    </location>
</feature>
<keyword evidence="15" id="KW-0340">Growth factor binding</keyword>
<feature type="disulfide bond" evidence="18">
    <location>
        <begin position="93"/>
        <end position="112"/>
    </location>
</feature>
<feature type="domain" description="CTCK" evidence="21">
    <location>
        <begin position="2806"/>
        <end position="2880"/>
    </location>
</feature>
<evidence type="ECO:0000256" key="12">
    <source>
        <dbReference type="ARBA" id="ARBA00022920"/>
    </source>
</evidence>
<dbReference type="OrthoDB" id="6409105at2759"/>
<dbReference type="InterPro" id="IPR043973">
    <property type="entry name" value="TSP1_CCN"/>
</dbReference>
<dbReference type="InterPro" id="IPR000867">
    <property type="entry name" value="IGFBP-like"/>
</dbReference>
<evidence type="ECO:0000256" key="17">
    <source>
        <dbReference type="PROSITE-ProRule" id="PRU00039"/>
    </source>
</evidence>
<evidence type="ECO:0000256" key="14">
    <source>
        <dbReference type="ARBA" id="ARBA00023180"/>
    </source>
</evidence>
<evidence type="ECO:0000256" key="3">
    <source>
        <dbReference type="ARBA" id="ARBA00008125"/>
    </source>
</evidence>
<evidence type="ECO:0000256" key="1">
    <source>
        <dbReference type="ARBA" id="ARBA00004613"/>
    </source>
</evidence>
<dbReference type="PANTHER" id="PTHR14093:SF19">
    <property type="entry name" value="THYROGLOBULIN"/>
    <property type="match status" value="1"/>
</dbReference>
<gene>
    <name evidence="25" type="ORF">Baya_4382</name>
</gene>
<evidence type="ECO:0000313" key="25">
    <source>
        <dbReference type="EMBL" id="TSK34774.1"/>
    </source>
</evidence>
<dbReference type="Pfam" id="PF00086">
    <property type="entry name" value="Thyroglobulin_1"/>
    <property type="match status" value="8"/>
</dbReference>
<dbReference type="SMART" id="SM00209">
    <property type="entry name" value="TSP1"/>
    <property type="match status" value="1"/>
</dbReference>
<dbReference type="InterPro" id="IPR000884">
    <property type="entry name" value="TSP1_rpt"/>
</dbReference>
<dbReference type="Pfam" id="PF07699">
    <property type="entry name" value="Ephrin_rec_like"/>
    <property type="match status" value="1"/>
</dbReference>
<feature type="domain" description="Thyroglobulin type-1" evidence="23">
    <location>
        <begin position="1002"/>
        <end position="1055"/>
    </location>
</feature>
<dbReference type="Gene3D" id="4.10.800.10">
    <property type="entry name" value="Thyroglobulin type-1"/>
    <property type="match status" value="9"/>
</dbReference>
<organism evidence="25 26">
    <name type="scientific">Bagarius yarrelli</name>
    <name type="common">Goonch</name>
    <name type="synonym">Bagrus yarrelli</name>
    <dbReference type="NCBI Taxonomy" id="175774"/>
    <lineage>
        <taxon>Eukaryota</taxon>
        <taxon>Metazoa</taxon>
        <taxon>Chordata</taxon>
        <taxon>Craniata</taxon>
        <taxon>Vertebrata</taxon>
        <taxon>Euteleostomi</taxon>
        <taxon>Actinopterygii</taxon>
        <taxon>Neopterygii</taxon>
        <taxon>Teleostei</taxon>
        <taxon>Ostariophysi</taxon>
        <taxon>Siluriformes</taxon>
        <taxon>Sisoridae</taxon>
        <taxon>Sisorinae</taxon>
        <taxon>Bagarius</taxon>
    </lineage>
</organism>
<evidence type="ECO:0000259" key="22">
    <source>
        <dbReference type="PROSITE" id="PS50184"/>
    </source>
</evidence>
<evidence type="ECO:0000256" key="16">
    <source>
        <dbReference type="ARBA" id="ARBA00046595"/>
    </source>
</evidence>
<dbReference type="SMART" id="SM00041">
    <property type="entry name" value="CT"/>
    <property type="match status" value="1"/>
</dbReference>
<dbReference type="SUPFAM" id="SSF82895">
    <property type="entry name" value="TSP-1 type 1 repeat"/>
    <property type="match status" value="1"/>
</dbReference>
<dbReference type="GO" id="GO:0005179">
    <property type="term" value="F:hormone activity"/>
    <property type="evidence" value="ECO:0007669"/>
    <property type="project" value="UniProtKB-KW"/>
</dbReference>
<feature type="signal peptide" evidence="20">
    <location>
        <begin position="1"/>
        <end position="18"/>
    </location>
</feature>
<protein>
    <recommendedName>
        <fullName evidence="4">Thyroglobulin</fullName>
    </recommendedName>
</protein>
<dbReference type="InterPro" id="IPR052001">
    <property type="entry name" value="MHC-II_Gamma/Thyroglobulin"/>
</dbReference>
<dbReference type="FunFam" id="4.10.800.10:FF:000013">
    <property type="entry name" value="Thyroglobulin"/>
    <property type="match status" value="1"/>
</dbReference>
<feature type="disulfide bond" evidence="18">
    <location>
        <begin position="1017"/>
        <end position="1024"/>
    </location>
</feature>
<keyword evidence="14" id="KW-0325">Glycoprotein</keyword>
<feature type="domain" description="Thyroglobulin type-1" evidence="23">
    <location>
        <begin position="1079"/>
        <end position="1142"/>
    </location>
</feature>
<dbReference type="SUPFAM" id="SSF57610">
    <property type="entry name" value="Thyroglobulin type-1 domain"/>
    <property type="match status" value="9"/>
</dbReference>
<keyword evidence="7" id="KW-0765">Sulfation</keyword>
<dbReference type="SMART" id="SM00214">
    <property type="entry name" value="VWC"/>
    <property type="match status" value="1"/>
</dbReference>
<comment type="caution">
    <text evidence="17">Lacks conserved residue(s) required for the propagation of feature annotation.</text>
</comment>
<dbReference type="CDD" id="cd00191">
    <property type="entry name" value="TY"/>
    <property type="match status" value="6"/>
</dbReference>
<dbReference type="InterPro" id="IPR002018">
    <property type="entry name" value="CarbesteraseB"/>
</dbReference>
<feature type="domain" description="IGFBP N-terminal" evidence="24">
    <location>
        <begin position="2580"/>
        <end position="2653"/>
    </location>
</feature>
<dbReference type="InterPro" id="IPR029058">
    <property type="entry name" value="AB_hydrolase_fold"/>
</dbReference>
<dbReference type="SMART" id="SM00211">
    <property type="entry name" value="TY"/>
    <property type="match status" value="9"/>
</dbReference>
<evidence type="ECO:0000256" key="6">
    <source>
        <dbReference type="ARBA" id="ARBA00022534"/>
    </source>
</evidence>
<comment type="similarity">
    <text evidence="3">Belongs to the CCN family.</text>
</comment>
<dbReference type="FunFam" id="3.40.50.1820:FF:000127">
    <property type="entry name" value="Thyroglobulin"/>
    <property type="match status" value="1"/>
</dbReference>
<feature type="domain" description="Thyroglobulin type-1" evidence="23">
    <location>
        <begin position="634"/>
        <end position="703"/>
    </location>
</feature>
<feature type="domain" description="VWFC" evidence="22">
    <location>
        <begin position="2656"/>
        <end position="2721"/>
    </location>
</feature>
<dbReference type="GO" id="GO:0006590">
    <property type="term" value="P:thyroid hormone generation"/>
    <property type="evidence" value="ECO:0007669"/>
    <property type="project" value="TreeGrafter"/>
</dbReference>
<evidence type="ECO:0000259" key="24">
    <source>
        <dbReference type="PROSITE" id="PS51323"/>
    </source>
</evidence>
<dbReference type="PROSITE" id="PS50184">
    <property type="entry name" value="VWFC_2"/>
    <property type="match status" value="1"/>
</dbReference>
<dbReference type="PANTHER" id="PTHR14093">
    <property type="entry name" value="HLA CLASS II GAMMA CHAIN"/>
    <property type="match status" value="1"/>
</dbReference>
<dbReference type="PROSITE" id="PS51323">
    <property type="entry name" value="IGFBP_N_2"/>
    <property type="match status" value="1"/>
</dbReference>
<dbReference type="InterPro" id="IPR009030">
    <property type="entry name" value="Growth_fac_rcpt_cys_sf"/>
</dbReference>
<comment type="subunit">
    <text evidence="16">Monomer. Homodimer (via ChEL region); occurs in the endoplasmic reticulum and is required for export to the Golgi apparatus. Homooligomer; disulfide-linked; stored in this form in the thyroid follicle lumen.</text>
</comment>
<dbReference type="PROSITE" id="PS50092">
    <property type="entry name" value="TSP1"/>
    <property type="match status" value="1"/>
</dbReference>
<keyword evidence="9" id="KW-0372">Hormone</keyword>
<evidence type="ECO:0000256" key="13">
    <source>
        <dbReference type="ARBA" id="ARBA00023157"/>
    </source>
</evidence>
<dbReference type="GO" id="GO:0005615">
    <property type="term" value="C:extracellular space"/>
    <property type="evidence" value="ECO:0007669"/>
    <property type="project" value="TreeGrafter"/>
</dbReference>
<evidence type="ECO:0000256" key="5">
    <source>
        <dbReference type="ARBA" id="ARBA00022525"/>
    </source>
</evidence>
<evidence type="ECO:0000256" key="2">
    <source>
        <dbReference type="ARBA" id="ARBA00005964"/>
    </source>
</evidence>
<dbReference type="InterPro" id="IPR011641">
    <property type="entry name" value="Tyr-kin_ephrin_A/B_rcpt-like"/>
</dbReference>
<keyword evidence="5" id="KW-0964">Secreted</keyword>
<dbReference type="EMBL" id="VCAZ01000010">
    <property type="protein sequence ID" value="TSK34774.1"/>
    <property type="molecule type" value="Genomic_DNA"/>
</dbReference>
<evidence type="ECO:0000259" key="23">
    <source>
        <dbReference type="PROSITE" id="PS51162"/>
    </source>
</evidence>
<keyword evidence="13 18" id="KW-1015">Disulfide bond</keyword>
<dbReference type="PROSITE" id="PS01185">
    <property type="entry name" value="CTCK_1"/>
    <property type="match status" value="1"/>
</dbReference>
<evidence type="ECO:0000256" key="15">
    <source>
        <dbReference type="ARBA" id="ARBA00023183"/>
    </source>
</evidence>
<dbReference type="SUPFAM" id="SSF53474">
    <property type="entry name" value="alpha/beta-Hydrolases"/>
    <property type="match status" value="1"/>
</dbReference>
<feature type="domain" description="Thyroglobulin type-1" evidence="23">
    <location>
        <begin position="30"/>
        <end position="89"/>
    </location>
</feature>
<keyword evidence="26" id="KW-1185">Reference proteome</keyword>
<dbReference type="PROSITE" id="PS01208">
    <property type="entry name" value="VWFC_1"/>
    <property type="match status" value="1"/>
</dbReference>
<dbReference type="SMART" id="SM00121">
    <property type="entry name" value="IB"/>
    <property type="match status" value="1"/>
</dbReference>
<reference evidence="25 26" key="1">
    <citation type="journal article" date="2019" name="Genome Biol. Evol.">
        <title>Whole-Genome Sequencing of the Giant Devil Catfish, Bagarius yarrelli.</title>
        <authorList>
            <person name="Jiang W."/>
            <person name="Lv Y."/>
            <person name="Cheng L."/>
            <person name="Yang K."/>
            <person name="Chao B."/>
            <person name="Wang X."/>
            <person name="Li Y."/>
            <person name="Pan X."/>
            <person name="You X."/>
            <person name="Zhang Y."/>
            <person name="Yang J."/>
            <person name="Li J."/>
            <person name="Zhang X."/>
            <person name="Liu S."/>
            <person name="Sun C."/>
            <person name="Yang J."/>
            <person name="Shi Q."/>
        </authorList>
    </citation>
    <scope>NUCLEOTIDE SEQUENCE [LARGE SCALE GENOMIC DNA]</scope>
    <source>
        <strain evidence="25">JWS20170419001</strain>
        <tissue evidence="25">Muscle</tissue>
    </source>
</reference>
<keyword evidence="11" id="KW-0677">Repeat</keyword>
<name>A0A556TPZ2_BAGYA</name>
<dbReference type="Gene3D" id="2.10.50.10">
    <property type="entry name" value="Tumor Necrosis Factor Receptor, subunit A, domain 2"/>
    <property type="match status" value="1"/>
</dbReference>
<feature type="disulfide bond" evidence="18">
    <location>
        <begin position="132"/>
        <end position="152"/>
    </location>
</feature>
<dbReference type="PROSITE" id="PS01225">
    <property type="entry name" value="CTCK_2"/>
    <property type="match status" value="1"/>
</dbReference>
<evidence type="ECO:0000313" key="26">
    <source>
        <dbReference type="Proteomes" id="UP000319801"/>
    </source>
</evidence>
<evidence type="ECO:0000256" key="10">
    <source>
        <dbReference type="ARBA" id="ARBA00022729"/>
    </source>
</evidence>
<dbReference type="InterPro" id="IPR019819">
    <property type="entry name" value="Carboxylesterase_B_CS"/>
</dbReference>
<dbReference type="SMART" id="SM01411">
    <property type="entry name" value="Ephrin_rec_like"/>
    <property type="match status" value="2"/>
</dbReference>
<keyword evidence="12" id="KW-0795">Thyroid hormone</keyword>
<dbReference type="InterPro" id="IPR036383">
    <property type="entry name" value="TSP1_rpt_sf"/>
</dbReference>
<keyword evidence="6" id="KW-0893">Thyroid hormones biosynthesis</keyword>
<dbReference type="PROSITE" id="PS00941">
    <property type="entry name" value="CARBOXYLESTERASE_B_2"/>
    <property type="match status" value="1"/>
</dbReference>
<keyword evidence="8" id="KW-0405">Iodination</keyword>
<evidence type="ECO:0000256" key="4">
    <source>
        <dbReference type="ARBA" id="ARBA00017326"/>
    </source>
</evidence>
<feature type="disulfide bond" evidence="18">
    <location>
        <begin position="123"/>
        <end position="130"/>
    </location>
</feature>
<keyword evidence="10 20" id="KW-0732">Signal</keyword>
<evidence type="ECO:0000256" key="19">
    <source>
        <dbReference type="SAM" id="MobiDB-lite"/>
    </source>
</evidence>
<feature type="disulfide bond" evidence="18">
    <location>
        <begin position="156"/>
        <end position="175"/>
    </location>
</feature>
<dbReference type="InterPro" id="IPR036857">
    <property type="entry name" value="Thyroglobulin_1_sf"/>
</dbReference>
<comment type="caution">
    <text evidence="25">The sequence shown here is derived from an EMBL/GenBank/DDBJ whole genome shotgun (WGS) entry which is preliminary data.</text>
</comment>
<dbReference type="Pfam" id="PF00135">
    <property type="entry name" value="COesterase"/>
    <property type="match status" value="1"/>
</dbReference>
<feature type="region of interest" description="Disordered" evidence="19">
    <location>
        <begin position="2542"/>
        <end position="2568"/>
    </location>
</feature>
<dbReference type="Pfam" id="PF00219">
    <property type="entry name" value="IGFBP"/>
    <property type="match status" value="1"/>
</dbReference>
<feature type="domain" description="Thyroglobulin type-1" evidence="23">
    <location>
        <begin position="153"/>
        <end position="240"/>
    </location>
</feature>
<proteinExistence type="inferred from homology"/>
<dbReference type="GO" id="GO:0019838">
    <property type="term" value="F:growth factor binding"/>
    <property type="evidence" value="ECO:0007669"/>
    <property type="project" value="UniProtKB-KW"/>
</dbReference>
<dbReference type="SUPFAM" id="SSF57184">
    <property type="entry name" value="Growth factor receptor domain"/>
    <property type="match status" value="1"/>
</dbReference>
<comment type="subcellular location">
    <subcellularLocation>
        <location evidence="1">Secreted</location>
    </subcellularLocation>
</comment>
<feature type="domain" description="Thyroglobulin type-1" evidence="23">
    <location>
        <begin position="90"/>
        <end position="152"/>
    </location>
</feature>
<feature type="disulfide bond" evidence="18">
    <location>
        <begin position="1082"/>
        <end position="1101"/>
    </location>
</feature>
<comment type="similarity">
    <text evidence="2">Belongs to the type-B carboxylesterase/lipase family.</text>
</comment>
<feature type="domain" description="Thyroglobulin type-1" evidence="23">
    <location>
        <begin position="578"/>
        <end position="633"/>
    </location>
</feature>